<reference evidence="6" key="1">
    <citation type="submission" date="2018-02" db="EMBL/GenBank/DDBJ databases">
        <authorList>
            <person name="Silar P."/>
        </authorList>
    </citation>
    <scope>NUCLEOTIDE SEQUENCE [LARGE SCALE GENOMIC DNA]</scope>
    <source>
        <strain evidence="6">T</strain>
    </source>
</reference>
<dbReference type="EMBL" id="LR026969">
    <property type="protein sequence ID" value="VBB84766.1"/>
    <property type="molecule type" value="Genomic_DNA"/>
</dbReference>
<keyword evidence="1" id="KW-0645">Protease</keyword>
<keyword evidence="3" id="KW-0378">Hydrolase</keyword>
<dbReference type="InterPro" id="IPR024079">
    <property type="entry name" value="MetalloPept_cat_dom_sf"/>
</dbReference>
<organism evidence="6 7">
    <name type="scientific">Podospora comata</name>
    <dbReference type="NCBI Taxonomy" id="48703"/>
    <lineage>
        <taxon>Eukaryota</taxon>
        <taxon>Fungi</taxon>
        <taxon>Dikarya</taxon>
        <taxon>Ascomycota</taxon>
        <taxon>Pezizomycotina</taxon>
        <taxon>Sordariomycetes</taxon>
        <taxon>Sordariomycetidae</taxon>
        <taxon>Sordariales</taxon>
        <taxon>Podosporaceae</taxon>
        <taxon>Podospora</taxon>
    </lineage>
</organism>
<dbReference type="InterPro" id="IPR001818">
    <property type="entry name" value="Pept_M10_metallopeptidase"/>
</dbReference>
<dbReference type="Pfam" id="PF00413">
    <property type="entry name" value="Peptidase_M10"/>
    <property type="match status" value="1"/>
</dbReference>
<dbReference type="Proteomes" id="UP000280685">
    <property type="component" value="Chromosome 6"/>
</dbReference>
<accession>A0ABY6SIK8</accession>
<keyword evidence="6" id="KW-0482">Metalloprotease</keyword>
<dbReference type="SUPFAM" id="SSF55486">
    <property type="entry name" value="Metalloproteases ('zincins'), catalytic domain"/>
    <property type="match status" value="1"/>
</dbReference>
<evidence type="ECO:0000256" key="3">
    <source>
        <dbReference type="ARBA" id="ARBA00022801"/>
    </source>
</evidence>
<dbReference type="GO" id="GO:0008237">
    <property type="term" value="F:metallopeptidase activity"/>
    <property type="evidence" value="ECO:0007669"/>
    <property type="project" value="UniProtKB-KW"/>
</dbReference>
<dbReference type="InterPro" id="IPR006026">
    <property type="entry name" value="Peptidase_Metallo"/>
</dbReference>
<name>A0ABY6SIK8_PODCO</name>
<keyword evidence="7" id="KW-1185">Reference proteome</keyword>
<evidence type="ECO:0000313" key="6">
    <source>
        <dbReference type="EMBL" id="VBB84766.1"/>
    </source>
</evidence>
<protein>
    <submittedName>
        <fullName evidence="6">Metalloproteinase</fullName>
    </submittedName>
</protein>
<dbReference type="Gene3D" id="3.40.390.10">
    <property type="entry name" value="Collagenase (Catalytic Domain)"/>
    <property type="match status" value="1"/>
</dbReference>
<proteinExistence type="predicted"/>
<keyword evidence="4" id="KW-0862">Zinc</keyword>
<feature type="domain" description="Peptidase metallopeptidase" evidence="5">
    <location>
        <begin position="26"/>
        <end position="190"/>
    </location>
</feature>
<sequence>MFKPGCSTQSPGIDVALRVQVGWIDEVPRWRRGMVLKYVICEESFRDKTAVTLCRTNLQAAIAKYAAITVRFEEVSRNSPAHFRVVYMDQPLEGSSTTLARAFLPNNEAAEQRTLHVYGLAFGDKYIQTQISILAHEVGHILGLRHEFASWKEAEWSVTYGRPNNHSIMNYPPVHVTEQDIRELQSFYLDTMTALYGRPVRIYAPCESVYPRVNNLGFVMPLLAGLSALIWPRSVPDVSKPHAYVEVP</sequence>
<dbReference type="SMART" id="SM00235">
    <property type="entry name" value="ZnMc"/>
    <property type="match status" value="1"/>
</dbReference>
<evidence type="ECO:0000256" key="1">
    <source>
        <dbReference type="ARBA" id="ARBA00022670"/>
    </source>
</evidence>
<evidence type="ECO:0000256" key="2">
    <source>
        <dbReference type="ARBA" id="ARBA00022723"/>
    </source>
</evidence>
<gene>
    <name evidence="6" type="ORF">PODCO_610145</name>
</gene>
<evidence type="ECO:0000256" key="4">
    <source>
        <dbReference type="ARBA" id="ARBA00022833"/>
    </source>
</evidence>
<evidence type="ECO:0000313" key="7">
    <source>
        <dbReference type="Proteomes" id="UP000280685"/>
    </source>
</evidence>
<evidence type="ECO:0000259" key="5">
    <source>
        <dbReference type="SMART" id="SM00235"/>
    </source>
</evidence>
<keyword evidence="2" id="KW-0479">Metal-binding</keyword>